<evidence type="ECO:0000313" key="1">
    <source>
        <dbReference type="EMBL" id="TFK68400.1"/>
    </source>
</evidence>
<dbReference type="EMBL" id="ML208352">
    <property type="protein sequence ID" value="TFK68400.1"/>
    <property type="molecule type" value="Genomic_DNA"/>
</dbReference>
<protein>
    <submittedName>
        <fullName evidence="1">Uncharacterized protein</fullName>
    </submittedName>
</protein>
<accession>A0ACD3ARQ3</accession>
<gene>
    <name evidence="1" type="ORF">BDN72DRAFT_841783</name>
</gene>
<organism evidence="1 2">
    <name type="scientific">Pluteus cervinus</name>
    <dbReference type="NCBI Taxonomy" id="181527"/>
    <lineage>
        <taxon>Eukaryota</taxon>
        <taxon>Fungi</taxon>
        <taxon>Dikarya</taxon>
        <taxon>Basidiomycota</taxon>
        <taxon>Agaricomycotina</taxon>
        <taxon>Agaricomycetes</taxon>
        <taxon>Agaricomycetidae</taxon>
        <taxon>Agaricales</taxon>
        <taxon>Pluteineae</taxon>
        <taxon>Pluteaceae</taxon>
        <taxon>Pluteus</taxon>
    </lineage>
</organism>
<name>A0ACD3ARQ3_9AGAR</name>
<dbReference type="Proteomes" id="UP000308600">
    <property type="component" value="Unassembled WGS sequence"/>
</dbReference>
<evidence type="ECO:0000313" key="2">
    <source>
        <dbReference type="Proteomes" id="UP000308600"/>
    </source>
</evidence>
<proteinExistence type="predicted"/>
<keyword evidence="2" id="KW-1185">Reference proteome</keyword>
<reference evidence="1 2" key="1">
    <citation type="journal article" date="2019" name="Nat. Ecol. Evol.">
        <title>Megaphylogeny resolves global patterns of mushroom evolution.</title>
        <authorList>
            <person name="Varga T."/>
            <person name="Krizsan K."/>
            <person name="Foldi C."/>
            <person name="Dima B."/>
            <person name="Sanchez-Garcia M."/>
            <person name="Sanchez-Ramirez S."/>
            <person name="Szollosi G.J."/>
            <person name="Szarkandi J.G."/>
            <person name="Papp V."/>
            <person name="Albert L."/>
            <person name="Andreopoulos W."/>
            <person name="Angelini C."/>
            <person name="Antonin V."/>
            <person name="Barry K.W."/>
            <person name="Bougher N.L."/>
            <person name="Buchanan P."/>
            <person name="Buyck B."/>
            <person name="Bense V."/>
            <person name="Catcheside P."/>
            <person name="Chovatia M."/>
            <person name="Cooper J."/>
            <person name="Damon W."/>
            <person name="Desjardin D."/>
            <person name="Finy P."/>
            <person name="Geml J."/>
            <person name="Haridas S."/>
            <person name="Hughes K."/>
            <person name="Justo A."/>
            <person name="Karasinski D."/>
            <person name="Kautmanova I."/>
            <person name="Kiss B."/>
            <person name="Kocsube S."/>
            <person name="Kotiranta H."/>
            <person name="LaButti K.M."/>
            <person name="Lechner B.E."/>
            <person name="Liimatainen K."/>
            <person name="Lipzen A."/>
            <person name="Lukacs Z."/>
            <person name="Mihaltcheva S."/>
            <person name="Morgado L.N."/>
            <person name="Niskanen T."/>
            <person name="Noordeloos M.E."/>
            <person name="Ohm R.A."/>
            <person name="Ortiz-Santana B."/>
            <person name="Ovrebo C."/>
            <person name="Racz N."/>
            <person name="Riley R."/>
            <person name="Savchenko A."/>
            <person name="Shiryaev A."/>
            <person name="Soop K."/>
            <person name="Spirin V."/>
            <person name="Szebenyi C."/>
            <person name="Tomsovsky M."/>
            <person name="Tulloss R.E."/>
            <person name="Uehling J."/>
            <person name="Grigoriev I.V."/>
            <person name="Vagvolgyi C."/>
            <person name="Papp T."/>
            <person name="Martin F.M."/>
            <person name="Miettinen O."/>
            <person name="Hibbett D.S."/>
            <person name="Nagy L.G."/>
        </authorList>
    </citation>
    <scope>NUCLEOTIDE SEQUENCE [LARGE SCALE GENOMIC DNA]</scope>
    <source>
        <strain evidence="1 2">NL-1719</strain>
    </source>
</reference>
<sequence length="516" mass="58453">MQTFKADLTEGLGTGEPGDETREIDEEIQKLQAQIRALRTRRNRLTLISKLPAEIMTLIFSIARDLHLTDLSPSMGKAILIITWVCQDWRELAFAIPELWNVIDLKAIEFVQSSLERSKNLPLSVELLGITPDTPSLPFILQSIPRTKSLQLTSLVDQPNLSLAAGWQQPAPLLEKLTLDSFSFSNMSFAGTIPPLRKLSLSECRFNWKDLPLPTHLQSLRIVGSEPRLSSRDILSLLQLIPNLKVLGLYQTLEELGRVGPRLDTLPFVNHTHLSRLLVEDETADAALTLFQRLKTPSNTYISVRCAYDQFTRPHRRFQLLRVIGQCRSPAEEVLPISLKIMIRIQLETSAIEVTTKGDQADGRGFRVEFPDLNNPSDVESTIAVCDLLNLQDLETMVIDCHVDAPRTLSSLIFGHSPVLRILKIRGRASSGFIQRFTQETQKDISAFPLRELEYLELEKIQRPTPDLYLLRLALTAWKNRLGHRLQKLVIVMEGLMEGMESFEGVVEHVEYRETA</sequence>